<evidence type="ECO:0000256" key="10">
    <source>
        <dbReference type="ARBA" id="ARBA00022692"/>
    </source>
</evidence>
<dbReference type="GO" id="GO:0009236">
    <property type="term" value="P:cobalamin biosynthetic process"/>
    <property type="evidence" value="ECO:0007669"/>
    <property type="project" value="UniProtKB-UniRule"/>
</dbReference>
<comment type="function">
    <text evidence="14 19">Joins adenosylcobinamide-GDP and alpha-ribazole to generate adenosylcobalamin (Ado-cobalamin). Also synthesizes adenosylcobalamin 5'-phosphate from adenosylcobinamide-GDP and alpha-ribazole 5'-phosphate.</text>
</comment>
<keyword evidence="9 19" id="KW-0808">Transferase</keyword>
<keyword evidence="13 19" id="KW-0472">Membrane</keyword>
<reference evidence="21" key="1">
    <citation type="journal article" date="2020" name="MBio">
        <title>Horizontal gene transfer to a defensive symbiont with a reduced genome amongst a multipartite beetle microbiome.</title>
        <authorList>
            <person name="Waterworth S.C."/>
            <person name="Florez L.V."/>
            <person name="Rees E.R."/>
            <person name="Hertweck C."/>
            <person name="Kaltenpoth M."/>
            <person name="Kwan J.C."/>
        </authorList>
    </citation>
    <scope>NUCLEOTIDE SEQUENCE [LARGE SCALE GENOMIC DNA]</scope>
</reference>
<dbReference type="HAMAP" id="MF_00719">
    <property type="entry name" value="CobS"/>
    <property type="match status" value="1"/>
</dbReference>
<evidence type="ECO:0000256" key="1">
    <source>
        <dbReference type="ARBA" id="ARBA00001946"/>
    </source>
</evidence>
<keyword evidence="11 19" id="KW-0460">Magnesium</keyword>
<comment type="catalytic activity">
    <reaction evidence="17 19">
        <text>alpha-ribazole + adenosylcob(III)inamide-GDP = adenosylcob(III)alamin + GMP + H(+)</text>
        <dbReference type="Rhea" id="RHEA:16049"/>
        <dbReference type="ChEBI" id="CHEBI:10329"/>
        <dbReference type="ChEBI" id="CHEBI:15378"/>
        <dbReference type="ChEBI" id="CHEBI:18408"/>
        <dbReference type="ChEBI" id="CHEBI:58115"/>
        <dbReference type="ChEBI" id="CHEBI:60487"/>
        <dbReference type="EC" id="2.7.8.26"/>
    </reaction>
</comment>
<keyword evidence="10 19" id="KW-0812">Transmembrane</keyword>
<dbReference type="GO" id="GO:0008818">
    <property type="term" value="F:cobalamin 5'-phosphate synthase activity"/>
    <property type="evidence" value="ECO:0007669"/>
    <property type="project" value="UniProtKB-UniRule"/>
</dbReference>
<dbReference type="UniPathway" id="UPA00148">
    <property type="reaction ID" value="UER00238"/>
</dbReference>
<evidence type="ECO:0000256" key="11">
    <source>
        <dbReference type="ARBA" id="ARBA00022842"/>
    </source>
</evidence>
<keyword evidence="12 19" id="KW-1133">Transmembrane helix</keyword>
<organism evidence="20 21">
    <name type="scientific">Burkholderia lata (strain ATCC 17760 / DSM 23089 / LMG 22485 / NCIMB 9086 / R18194 / 383)</name>
    <dbReference type="NCBI Taxonomy" id="482957"/>
    <lineage>
        <taxon>Bacteria</taxon>
        <taxon>Pseudomonadati</taxon>
        <taxon>Pseudomonadota</taxon>
        <taxon>Betaproteobacteria</taxon>
        <taxon>Burkholderiales</taxon>
        <taxon>Burkholderiaceae</taxon>
        <taxon>Burkholderia</taxon>
        <taxon>Burkholderia cepacia complex</taxon>
    </lineage>
</organism>
<proteinExistence type="inferred from homology"/>
<evidence type="ECO:0000256" key="18">
    <source>
        <dbReference type="ARBA" id="ARBA00049504"/>
    </source>
</evidence>
<evidence type="ECO:0000256" key="17">
    <source>
        <dbReference type="ARBA" id="ARBA00048623"/>
    </source>
</evidence>
<evidence type="ECO:0000256" key="14">
    <source>
        <dbReference type="ARBA" id="ARBA00025228"/>
    </source>
</evidence>
<dbReference type="EC" id="2.7.8.26" evidence="5 19"/>
<dbReference type="NCBIfam" id="NF001277">
    <property type="entry name" value="PRK00235.1-3"/>
    <property type="match status" value="1"/>
</dbReference>
<dbReference type="Pfam" id="PF02654">
    <property type="entry name" value="CobS"/>
    <property type="match status" value="1"/>
</dbReference>
<evidence type="ECO:0000256" key="6">
    <source>
        <dbReference type="ARBA" id="ARBA00015850"/>
    </source>
</evidence>
<protein>
    <recommendedName>
        <fullName evidence="6 19">Adenosylcobinamide-GDP ribazoletransferase</fullName>
        <ecNumber evidence="5 19">2.7.8.26</ecNumber>
    </recommendedName>
    <alternativeName>
        <fullName evidence="16 19">Cobalamin synthase</fullName>
    </alternativeName>
    <alternativeName>
        <fullName evidence="15 19">Cobalamin-5'-phosphate synthase</fullName>
    </alternativeName>
</protein>
<dbReference type="InterPro" id="IPR003805">
    <property type="entry name" value="CobS"/>
</dbReference>
<evidence type="ECO:0000256" key="15">
    <source>
        <dbReference type="ARBA" id="ARBA00032605"/>
    </source>
</evidence>
<feature type="transmembrane region" description="Helical" evidence="19">
    <location>
        <begin position="126"/>
        <end position="146"/>
    </location>
</feature>
<comment type="subcellular location">
    <subcellularLocation>
        <location evidence="19">Cell inner membrane</location>
        <topology evidence="19">Multi-pass membrane protein</topology>
    </subcellularLocation>
    <subcellularLocation>
        <location evidence="2">Cell membrane</location>
        <topology evidence="2">Multi-pass membrane protein</topology>
    </subcellularLocation>
</comment>
<keyword evidence="7 19" id="KW-1003">Cell membrane</keyword>
<evidence type="ECO:0000256" key="12">
    <source>
        <dbReference type="ARBA" id="ARBA00022989"/>
    </source>
</evidence>
<dbReference type="AlphaFoldDB" id="A0A833PTN6"/>
<feature type="transmembrane region" description="Helical" evidence="19">
    <location>
        <begin position="53"/>
        <end position="76"/>
    </location>
</feature>
<evidence type="ECO:0000256" key="4">
    <source>
        <dbReference type="ARBA" id="ARBA00010561"/>
    </source>
</evidence>
<dbReference type="PANTHER" id="PTHR34148">
    <property type="entry name" value="ADENOSYLCOBINAMIDE-GDP RIBAZOLETRANSFERASE"/>
    <property type="match status" value="1"/>
</dbReference>
<evidence type="ECO:0000313" key="21">
    <source>
        <dbReference type="Proteomes" id="UP000467522"/>
    </source>
</evidence>
<dbReference type="GO" id="GO:0051073">
    <property type="term" value="F:adenosylcobinamide-GDP ribazoletransferase activity"/>
    <property type="evidence" value="ECO:0007669"/>
    <property type="project" value="UniProtKB-UniRule"/>
</dbReference>
<evidence type="ECO:0000256" key="19">
    <source>
        <dbReference type="HAMAP-Rule" id="MF_00719"/>
    </source>
</evidence>
<evidence type="ECO:0000256" key="8">
    <source>
        <dbReference type="ARBA" id="ARBA00022573"/>
    </source>
</evidence>
<comment type="cofactor">
    <cofactor evidence="1 19">
        <name>Mg(2+)</name>
        <dbReference type="ChEBI" id="CHEBI:18420"/>
    </cofactor>
</comment>
<keyword evidence="8 19" id="KW-0169">Cobalamin biosynthesis</keyword>
<evidence type="ECO:0000256" key="5">
    <source>
        <dbReference type="ARBA" id="ARBA00013200"/>
    </source>
</evidence>
<feature type="transmembrane region" description="Helical" evidence="19">
    <location>
        <begin position="191"/>
        <end position="209"/>
    </location>
</feature>
<comment type="caution">
    <text evidence="20">The sequence shown here is derived from an EMBL/GenBank/DDBJ whole genome shotgun (WGS) entry which is preliminary data.</text>
</comment>
<evidence type="ECO:0000256" key="2">
    <source>
        <dbReference type="ARBA" id="ARBA00004651"/>
    </source>
</evidence>
<evidence type="ECO:0000256" key="9">
    <source>
        <dbReference type="ARBA" id="ARBA00022679"/>
    </source>
</evidence>
<name>A0A833PTN6_BURL3</name>
<comment type="similarity">
    <text evidence="4 19">Belongs to the CobS family.</text>
</comment>
<feature type="transmembrane region" description="Helical" evidence="19">
    <location>
        <begin position="215"/>
        <end position="234"/>
    </location>
</feature>
<dbReference type="Proteomes" id="UP000467522">
    <property type="component" value="Unassembled WGS sequence"/>
</dbReference>
<gene>
    <name evidence="20" type="primary">cobV</name>
    <name evidence="19" type="synonym">cobS</name>
    <name evidence="20" type="ORF">GAK33_02926</name>
</gene>
<dbReference type="PANTHER" id="PTHR34148:SF1">
    <property type="entry name" value="ADENOSYLCOBINAMIDE-GDP RIBAZOLETRANSFERASE"/>
    <property type="match status" value="1"/>
</dbReference>
<accession>A0A833PTN6</accession>
<evidence type="ECO:0000256" key="16">
    <source>
        <dbReference type="ARBA" id="ARBA00032853"/>
    </source>
</evidence>
<evidence type="ECO:0000256" key="3">
    <source>
        <dbReference type="ARBA" id="ARBA00004663"/>
    </source>
</evidence>
<comment type="pathway">
    <text evidence="3 19">Cofactor biosynthesis; adenosylcobalamin biosynthesis; adenosylcobalamin from cob(II)yrinate a,c-diamide: step 7/7.</text>
</comment>
<dbReference type="GO" id="GO:0005886">
    <property type="term" value="C:plasma membrane"/>
    <property type="evidence" value="ECO:0007669"/>
    <property type="project" value="UniProtKB-SubCell"/>
</dbReference>
<evidence type="ECO:0000313" key="20">
    <source>
        <dbReference type="EMBL" id="KAF1037574.1"/>
    </source>
</evidence>
<evidence type="ECO:0000256" key="13">
    <source>
        <dbReference type="ARBA" id="ARBA00023136"/>
    </source>
</evidence>
<dbReference type="EMBL" id="WNDV01000008">
    <property type="protein sequence ID" value="KAF1037574.1"/>
    <property type="molecule type" value="Genomic_DNA"/>
</dbReference>
<comment type="catalytic activity">
    <reaction evidence="18 19">
        <text>alpha-ribazole 5'-phosphate + adenosylcob(III)inamide-GDP = adenosylcob(III)alamin 5'-phosphate + GMP + H(+)</text>
        <dbReference type="Rhea" id="RHEA:23560"/>
        <dbReference type="ChEBI" id="CHEBI:15378"/>
        <dbReference type="ChEBI" id="CHEBI:57918"/>
        <dbReference type="ChEBI" id="CHEBI:58115"/>
        <dbReference type="ChEBI" id="CHEBI:60487"/>
        <dbReference type="ChEBI" id="CHEBI:60493"/>
        <dbReference type="EC" id="2.7.8.26"/>
    </reaction>
</comment>
<keyword evidence="19" id="KW-0997">Cell inner membrane</keyword>
<evidence type="ECO:0000256" key="7">
    <source>
        <dbReference type="ARBA" id="ARBA00022475"/>
    </source>
</evidence>
<sequence length="266" mass="28447">MNPPASTIVVPDRARGVQAELRYFFVALGYFTRVPVPRSIGYAAGDLDQAARYFPLVGACVGAWGALVYLAALRVLPPSIAVGLSMAATLLATGAFHEDGLADSCDAFGGGYTRDDVLRIMHDSRIGTFGAVALVISLGLKWQALASMLPLRAAWTMIGAHAASRAVAVSLLMTLDYVRPEGKAKPVAQRMGARAACVAALFGLPWLFWPDWRMGVATCVALVLVRAWAARYFVKRIGGYTGDCLGFTQQLCELAIYLVVLGWTSS</sequence>